<comment type="caution">
    <text evidence="1">The sequence shown here is derived from an EMBL/GenBank/DDBJ whole genome shotgun (WGS) entry which is preliminary data.</text>
</comment>
<proteinExistence type="predicted"/>
<sequence length="68" mass="7782">MRFVARLTGGFGKQRIQTIWDKGQRRSRADAMLCMRYSSAKPGAQGRAAPYSRQRCVDKRSVGAFRMR</sequence>
<name>A0A2M8QFJ7_9CHLR</name>
<evidence type="ECO:0000313" key="1">
    <source>
        <dbReference type="EMBL" id="PJF48587.1"/>
    </source>
</evidence>
<gene>
    <name evidence="1" type="ORF">CUN48_02575</name>
</gene>
<dbReference type="AlphaFoldDB" id="A0A2M8QFJ7"/>
<protein>
    <submittedName>
        <fullName evidence="1">Uncharacterized protein</fullName>
    </submittedName>
</protein>
<dbReference type="EMBL" id="PGTN01000010">
    <property type="protein sequence ID" value="PJF48587.1"/>
    <property type="molecule type" value="Genomic_DNA"/>
</dbReference>
<evidence type="ECO:0000313" key="2">
    <source>
        <dbReference type="Proteomes" id="UP000230790"/>
    </source>
</evidence>
<organism evidence="1 2">
    <name type="scientific">Candidatus Thermofonsia Clade 3 bacterium</name>
    <dbReference type="NCBI Taxonomy" id="2364212"/>
    <lineage>
        <taxon>Bacteria</taxon>
        <taxon>Bacillati</taxon>
        <taxon>Chloroflexota</taxon>
        <taxon>Candidatus Thermofontia</taxon>
        <taxon>Candidatus Thermofonsia Clade 3</taxon>
    </lineage>
</organism>
<accession>A0A2M8QFJ7</accession>
<reference evidence="1 2" key="1">
    <citation type="submission" date="2017-11" db="EMBL/GenBank/DDBJ databases">
        <title>Evolution of Phototrophy in the Chloroflexi Phylum Driven by Horizontal Gene Transfer.</title>
        <authorList>
            <person name="Ward L.M."/>
            <person name="Hemp J."/>
            <person name="Shih P.M."/>
            <person name="Mcglynn S.E."/>
            <person name="Fischer W."/>
        </authorList>
    </citation>
    <scope>NUCLEOTIDE SEQUENCE [LARGE SCALE GENOMIC DNA]</scope>
    <source>
        <strain evidence="1">JP3_7</strain>
    </source>
</reference>
<dbReference type="Proteomes" id="UP000230790">
    <property type="component" value="Unassembled WGS sequence"/>
</dbReference>